<accession>A0ABU3SIS5</accession>
<keyword evidence="2" id="KW-1185">Reference proteome</keyword>
<reference evidence="1 2" key="1">
    <citation type="submission" date="2023-09" db="EMBL/GenBank/DDBJ databases">
        <title>Microbacterium fusihabitans sp. nov., Microbacterium phycihabitans sp. nov., and Microbacterium cervinum sp. nov., isolated from dried seaweeds of beach.</title>
        <authorList>
            <person name="Lee S.D."/>
        </authorList>
    </citation>
    <scope>NUCLEOTIDE SEQUENCE [LARGE SCALE GENOMIC DNA]</scope>
    <source>
        <strain evidence="1 2">KSW2-29</strain>
    </source>
</reference>
<dbReference type="EMBL" id="JAWDIT010000001">
    <property type="protein sequence ID" value="MDU0344629.1"/>
    <property type="molecule type" value="Genomic_DNA"/>
</dbReference>
<proteinExistence type="predicted"/>
<comment type="caution">
    <text evidence="1">The sequence shown here is derived from an EMBL/GenBank/DDBJ whole genome shotgun (WGS) entry which is preliminary data.</text>
</comment>
<sequence>MQQRGDIAVGRVQLRVTNTSDTATTLTAASFTSPVLAGSAEWNAVRPTTLAPGRTVDLPVLLPAIRCTDDAQAPEATFTAGGVTATAPLADELDVLRRASATACDRDDLASVVQVRATSAAAGPGGSILMRVAVEPVPEGQGTADLVALRGTVLLRFAAGAEAPVGLSVAAGDAPSVVEIAVVPQRCDAHAIAEDKVGTLFDLVARVDGREVVVPLERSKDVADALLALTAEVCGLTPTR</sequence>
<name>A0ABU3SIS5_9MICO</name>
<dbReference type="Proteomes" id="UP001261125">
    <property type="component" value="Unassembled WGS sequence"/>
</dbReference>
<gene>
    <name evidence="1" type="ORF">RWH44_02825</name>
</gene>
<evidence type="ECO:0000313" key="2">
    <source>
        <dbReference type="Proteomes" id="UP001261125"/>
    </source>
</evidence>
<organism evidence="1 2">
    <name type="scientific">Microbacterium phycohabitans</name>
    <dbReference type="NCBI Taxonomy" id="3075993"/>
    <lineage>
        <taxon>Bacteria</taxon>
        <taxon>Bacillati</taxon>
        <taxon>Actinomycetota</taxon>
        <taxon>Actinomycetes</taxon>
        <taxon>Micrococcales</taxon>
        <taxon>Microbacteriaceae</taxon>
        <taxon>Microbacterium</taxon>
    </lineage>
</organism>
<evidence type="ECO:0000313" key="1">
    <source>
        <dbReference type="EMBL" id="MDU0344629.1"/>
    </source>
</evidence>
<protein>
    <submittedName>
        <fullName evidence="1">Uncharacterized protein</fullName>
    </submittedName>
</protein>
<dbReference type="RefSeq" id="WP_316003403.1">
    <property type="nucleotide sequence ID" value="NZ_JAWDIT010000001.1"/>
</dbReference>